<feature type="transmembrane region" description="Helical" evidence="21">
    <location>
        <begin position="629"/>
        <end position="652"/>
    </location>
</feature>
<evidence type="ECO:0000256" key="15">
    <source>
        <dbReference type="ARBA" id="ARBA00023180"/>
    </source>
</evidence>
<keyword evidence="24" id="KW-1185">Reference proteome</keyword>
<evidence type="ECO:0000256" key="19">
    <source>
        <dbReference type="PIRSR" id="PIRSR000619-2"/>
    </source>
</evidence>
<keyword evidence="3" id="KW-0597">Phosphoprotein</keyword>
<dbReference type="FunFam" id="2.10.220.10:FF:000001">
    <property type="entry name" value="Receptor protein-tyrosine kinase"/>
    <property type="match status" value="1"/>
</dbReference>
<dbReference type="GO" id="GO:0022008">
    <property type="term" value="P:neurogenesis"/>
    <property type="evidence" value="ECO:0007669"/>
    <property type="project" value="TreeGrafter"/>
</dbReference>
<sequence length="1166" mass="128708">KKICQGTSNRLNLLGNYENHYETMLRMFSNCSVVLENLEVTYAQKHHSLAFLQSIEEVVGYVLIGMNDVAVVPLGNLRLIRGQSLYDGQFSLLVLSNYKRNPASPSGFSGLRQLQLSNHSEIIRGAVKITHNFLLCNIETIQWGDIVDSSSEPSIVLEKNESRAYSCHGESCDPSCDNGSCWAAGPDHCQKITKLQCAEQCSRRCRGPKPSDCCNRHCAAGCTGPQADQCLACRDFNDEGTCKDTCRSHMFHNSKIHRGVPNPDAKYAFGPICVKACPHNYVVTEGWCVRTCRAGMFEVEENGVQQCRECNGPCPKVCDGLGVGAFNNSVAVNASNIEFFRNCTKINGNVNFIETSFTGDLFHNIPPMDPAKLEYFRTVKEITGFLLIQSWPENLTSLSAFENLHIIRGRATHNMRTSLVVTRTEHLRWLGLRSLKEVSAGRVMVKNNPQLCFLQPLQWTHLFRSTGQTADIRNNKPVDVCKQQRQTCDPECSDQGCWGPGPEMCVSCLRVSRGGRCVPLCNVLDGDPREAELNGSCVSCHSECQPQTGIPTCHGPGPGQCSQCAHVQDGPSCVAHCPQGMLGEGDTEIWMYPDRAGRCQLCHQNCTQGCSGPGLSGCTSSHSSAGQSTLAVCVVGGLLIVVIVALVTFVLLRRRRITRRRTLRRQLQEKELVEPLTPSGEAPNQAMLRIMKETEFKKIRVLGSGAFGTVYKGLWIPEGENVRVSVAIKVLREATSSKANKEILDEAYVMASIDHPHVCRLLGICLTSSIQLVTQLMPFGCLLDYVRFHQDQIGAPWLLNWCVQIAKGMSYLEGRHLVHRDLAARNVLVKSPSHVTITDFGLAKLLTANEKAYRADGGKVPIKWMALESILQSTYTHQSDVWSFGVTVWELMTFGSKPYDGIPASEISSVLERGERLPHPPICTTDLYMIMVQCWMIDPSSRPTFRKLTAEFSTMARDPSRFLVVQANLPSPTNRRFYSRMLSSEDMEGVIDADEYLQPYKEFGNHGDNSCSHTVAAHSSSITSHKPSPFQSGLDGNDPLENSVGLRYIAHPTQSSLKTDAADHDYMNESMNGWTGTLSEVLNPKYEDLSQARAPALHPSQAFIRLPEKHEYQNTAQGSLLPAAPRSLDLDHEDACPTAAPTAHASNGHTLLPAAENLEYLGLGPV</sequence>
<dbReference type="PRINTS" id="PR00109">
    <property type="entry name" value="TYRKINASE"/>
</dbReference>
<dbReference type="GO" id="GO:0009925">
    <property type="term" value="C:basal plasma membrane"/>
    <property type="evidence" value="ECO:0007669"/>
    <property type="project" value="TreeGrafter"/>
</dbReference>
<dbReference type="InterPro" id="IPR020635">
    <property type="entry name" value="Tyr_kinase_cat_dom"/>
</dbReference>
<comment type="similarity">
    <text evidence="17">Belongs to the protein kinase superfamily. Tyr protein kinase family. EGF receptor subfamily.</text>
</comment>
<keyword evidence="6" id="KW-0732">Signal</keyword>
<dbReference type="Gene3D" id="1.10.510.10">
    <property type="entry name" value="Transferase(Phosphotransferase) domain 1"/>
    <property type="match status" value="1"/>
</dbReference>
<evidence type="ECO:0000256" key="9">
    <source>
        <dbReference type="ARBA" id="ARBA00022840"/>
    </source>
</evidence>
<dbReference type="InterPro" id="IPR001245">
    <property type="entry name" value="Ser-Thr/Tyr_kinase_cat_dom"/>
</dbReference>
<evidence type="ECO:0000256" key="2">
    <source>
        <dbReference type="ARBA" id="ARBA00011902"/>
    </source>
</evidence>
<dbReference type="AlphaFoldDB" id="H3C2C0"/>
<dbReference type="OMA" id="GHEYMNQ"/>
<dbReference type="Gene3D" id="3.80.20.20">
    <property type="entry name" value="Receptor L-domain"/>
    <property type="match status" value="2"/>
</dbReference>
<reference evidence="23" key="3">
    <citation type="submission" date="2025-09" db="UniProtKB">
        <authorList>
            <consortium name="Ensembl"/>
        </authorList>
    </citation>
    <scope>IDENTIFICATION</scope>
</reference>
<dbReference type="Proteomes" id="UP000007303">
    <property type="component" value="Unassembled WGS sequence"/>
</dbReference>
<dbReference type="InterPro" id="IPR011009">
    <property type="entry name" value="Kinase-like_dom_sf"/>
</dbReference>
<dbReference type="SMART" id="SM00261">
    <property type="entry name" value="FU"/>
    <property type="match status" value="4"/>
</dbReference>
<dbReference type="GO" id="GO:0048408">
    <property type="term" value="F:epidermal growth factor binding"/>
    <property type="evidence" value="ECO:0007669"/>
    <property type="project" value="TreeGrafter"/>
</dbReference>
<evidence type="ECO:0000256" key="17">
    <source>
        <dbReference type="PIRNR" id="PIRNR000619"/>
    </source>
</evidence>
<dbReference type="InterPro" id="IPR032778">
    <property type="entry name" value="GF_recep_IV"/>
</dbReference>
<dbReference type="InterPro" id="IPR050122">
    <property type="entry name" value="RTK"/>
</dbReference>
<feature type="active site" description="Proton acceptor" evidence="18">
    <location>
        <position position="821"/>
    </location>
</feature>
<organism evidence="23 24">
    <name type="scientific">Tetraodon nigroviridis</name>
    <name type="common">Spotted green pufferfish</name>
    <name type="synonym">Chelonodon nigroviridis</name>
    <dbReference type="NCBI Taxonomy" id="99883"/>
    <lineage>
        <taxon>Eukaryota</taxon>
        <taxon>Metazoa</taxon>
        <taxon>Chordata</taxon>
        <taxon>Craniata</taxon>
        <taxon>Vertebrata</taxon>
        <taxon>Euteleostomi</taxon>
        <taxon>Actinopterygii</taxon>
        <taxon>Neopterygii</taxon>
        <taxon>Teleostei</taxon>
        <taxon>Neoteleostei</taxon>
        <taxon>Acanthomorphata</taxon>
        <taxon>Eupercaria</taxon>
        <taxon>Tetraodontiformes</taxon>
        <taxon>Tetradontoidea</taxon>
        <taxon>Tetraodontidae</taxon>
        <taxon>Tetraodon</taxon>
    </lineage>
</organism>
<evidence type="ECO:0000256" key="3">
    <source>
        <dbReference type="ARBA" id="ARBA00022553"/>
    </source>
</evidence>
<keyword evidence="4 17" id="KW-0808">Transferase</keyword>
<dbReference type="CDD" id="cd00064">
    <property type="entry name" value="FU"/>
    <property type="match status" value="3"/>
</dbReference>
<proteinExistence type="inferred from homology"/>
<feature type="domain" description="Protein kinase" evidence="22">
    <location>
        <begin position="696"/>
        <end position="963"/>
    </location>
</feature>
<dbReference type="Pfam" id="PF01030">
    <property type="entry name" value="Recep_L_domain"/>
    <property type="match status" value="2"/>
</dbReference>
<dbReference type="InParanoid" id="H3C2C0"/>
<dbReference type="SMART" id="SM00219">
    <property type="entry name" value="TyrKc"/>
    <property type="match status" value="1"/>
</dbReference>
<dbReference type="SUPFAM" id="SSF57184">
    <property type="entry name" value="Growth factor receptor domain"/>
    <property type="match status" value="2"/>
</dbReference>
<evidence type="ECO:0000256" key="12">
    <source>
        <dbReference type="ARBA" id="ARBA00023137"/>
    </source>
</evidence>
<dbReference type="InterPro" id="IPR000494">
    <property type="entry name" value="Rcpt_L-dom"/>
</dbReference>
<keyword evidence="8 17" id="KW-0418">Kinase</keyword>
<dbReference type="InterPro" id="IPR000719">
    <property type="entry name" value="Prot_kinase_dom"/>
</dbReference>
<dbReference type="Gene3D" id="2.10.220.10">
    <property type="entry name" value="Hormone Receptor, Insulin-like Growth Factor Receptor 1, Chain A, domain 2"/>
    <property type="match status" value="3"/>
</dbReference>
<evidence type="ECO:0000256" key="13">
    <source>
        <dbReference type="ARBA" id="ARBA00023157"/>
    </source>
</evidence>
<dbReference type="FunFam" id="3.30.200.20:FF:000276">
    <property type="entry name" value="Receptor tyrosine-protein kinase erbB-3"/>
    <property type="match status" value="1"/>
</dbReference>
<dbReference type="InterPro" id="IPR049328">
    <property type="entry name" value="TM_ErbB1"/>
</dbReference>
<dbReference type="FunFam" id="3.80.20.20:FF:000013">
    <property type="entry name" value="Erb-b2 receptor tyrosine kinase 3a"/>
    <property type="match status" value="1"/>
</dbReference>
<evidence type="ECO:0000256" key="7">
    <source>
        <dbReference type="ARBA" id="ARBA00022741"/>
    </source>
</evidence>
<evidence type="ECO:0000256" key="6">
    <source>
        <dbReference type="ARBA" id="ARBA00022729"/>
    </source>
</evidence>
<evidence type="ECO:0000313" key="24">
    <source>
        <dbReference type="Proteomes" id="UP000007303"/>
    </source>
</evidence>
<evidence type="ECO:0000256" key="4">
    <source>
        <dbReference type="ARBA" id="ARBA00022679"/>
    </source>
</evidence>
<evidence type="ECO:0000256" key="5">
    <source>
        <dbReference type="ARBA" id="ARBA00022692"/>
    </source>
</evidence>
<dbReference type="InterPro" id="IPR006212">
    <property type="entry name" value="Furin_repeat"/>
</dbReference>
<dbReference type="GO" id="GO:0009966">
    <property type="term" value="P:regulation of signal transduction"/>
    <property type="evidence" value="ECO:0007669"/>
    <property type="project" value="UniProtKB-ARBA"/>
</dbReference>
<keyword evidence="14 17" id="KW-0675">Receptor</keyword>
<evidence type="ECO:0000259" key="22">
    <source>
        <dbReference type="PROSITE" id="PS50011"/>
    </source>
</evidence>
<dbReference type="GO" id="GO:0050679">
    <property type="term" value="P:positive regulation of epithelial cell proliferation"/>
    <property type="evidence" value="ECO:0007669"/>
    <property type="project" value="TreeGrafter"/>
</dbReference>
<dbReference type="FunFam" id="2.10.220.10:FF:000002">
    <property type="entry name" value="Receptor protein-tyrosine kinase"/>
    <property type="match status" value="1"/>
</dbReference>
<dbReference type="Pfam" id="PF07714">
    <property type="entry name" value="PK_Tyr_Ser-Thr"/>
    <property type="match status" value="1"/>
</dbReference>
<dbReference type="EC" id="2.7.10.1" evidence="2 17"/>
<dbReference type="Pfam" id="PF14843">
    <property type="entry name" value="GF_recep_IV"/>
    <property type="match status" value="1"/>
</dbReference>
<accession>H3C2C0</accession>
<dbReference type="FunFam" id="1.10.510.10:FF:000027">
    <property type="entry name" value="Receptor protein-tyrosine kinase"/>
    <property type="match status" value="1"/>
</dbReference>
<keyword evidence="5 21" id="KW-0812">Transmembrane</keyword>
<evidence type="ECO:0000256" key="11">
    <source>
        <dbReference type="ARBA" id="ARBA00023136"/>
    </source>
</evidence>
<keyword evidence="7 17" id="KW-0547">Nucleotide-binding</keyword>
<dbReference type="GeneTree" id="ENSGT00940000155450"/>
<comment type="catalytic activity">
    <reaction evidence="16">
        <text>L-tyrosyl-[protein] + ATP = O-phospho-L-tyrosyl-[protein] + ADP + H(+)</text>
        <dbReference type="Rhea" id="RHEA:10596"/>
        <dbReference type="Rhea" id="RHEA-COMP:10136"/>
        <dbReference type="Rhea" id="RHEA-COMP:20101"/>
        <dbReference type="ChEBI" id="CHEBI:15378"/>
        <dbReference type="ChEBI" id="CHEBI:30616"/>
        <dbReference type="ChEBI" id="CHEBI:46858"/>
        <dbReference type="ChEBI" id="CHEBI:61978"/>
        <dbReference type="ChEBI" id="CHEBI:456216"/>
        <dbReference type="EC" id="2.7.10.1"/>
    </reaction>
</comment>
<dbReference type="Gene3D" id="3.30.200.20">
    <property type="entry name" value="Phosphorylase Kinase, domain 1"/>
    <property type="match status" value="1"/>
</dbReference>
<dbReference type="PANTHER" id="PTHR24416:SF91">
    <property type="entry name" value="EPIDERMAL GROWTH FACTOR RECEPTOR"/>
    <property type="match status" value="1"/>
</dbReference>
<dbReference type="InterPro" id="IPR008266">
    <property type="entry name" value="Tyr_kinase_AS"/>
</dbReference>
<dbReference type="InterPro" id="IPR016245">
    <property type="entry name" value="Tyr_kinase_EGF/ERB/XmrK_rcpt"/>
</dbReference>
<dbReference type="PROSITE" id="PS50011">
    <property type="entry name" value="PROTEIN_KINASE_DOM"/>
    <property type="match status" value="1"/>
</dbReference>
<dbReference type="GO" id="GO:0043235">
    <property type="term" value="C:receptor complex"/>
    <property type="evidence" value="ECO:0007669"/>
    <property type="project" value="TreeGrafter"/>
</dbReference>
<evidence type="ECO:0000256" key="21">
    <source>
        <dbReference type="SAM" id="Phobius"/>
    </source>
</evidence>
<reference evidence="23" key="2">
    <citation type="submission" date="2025-08" db="UniProtKB">
        <authorList>
            <consortium name="Ensembl"/>
        </authorList>
    </citation>
    <scope>IDENTIFICATION</scope>
</reference>
<evidence type="ECO:0000256" key="10">
    <source>
        <dbReference type="ARBA" id="ARBA00022989"/>
    </source>
</evidence>
<dbReference type="InterPro" id="IPR006211">
    <property type="entry name" value="Furin-like_Cys-rich_dom"/>
</dbReference>
<dbReference type="PIRSF" id="PIRSF000619">
    <property type="entry name" value="TyrPK_EGF-R"/>
    <property type="match status" value="1"/>
</dbReference>
<keyword evidence="15" id="KW-0325">Glycoprotein</keyword>
<keyword evidence="9 17" id="KW-0067">ATP-binding</keyword>
<evidence type="ECO:0000313" key="23">
    <source>
        <dbReference type="Ensembl" id="ENSTNIP00000002388.1"/>
    </source>
</evidence>
<keyword evidence="12 17" id="KW-0829">Tyrosine-protein kinase</keyword>
<dbReference type="GO" id="GO:0005524">
    <property type="term" value="F:ATP binding"/>
    <property type="evidence" value="ECO:0007669"/>
    <property type="project" value="UniProtKB-UniRule"/>
</dbReference>
<evidence type="ECO:0000256" key="8">
    <source>
        <dbReference type="ARBA" id="ARBA00022777"/>
    </source>
</evidence>
<evidence type="ECO:0000256" key="20">
    <source>
        <dbReference type="PROSITE-ProRule" id="PRU10141"/>
    </source>
</evidence>
<dbReference type="SUPFAM" id="SSF56112">
    <property type="entry name" value="Protein kinase-like (PK-like)"/>
    <property type="match status" value="1"/>
</dbReference>
<dbReference type="InterPro" id="IPR017441">
    <property type="entry name" value="Protein_kinase_ATP_BS"/>
</dbReference>
<comment type="subcellular location">
    <subcellularLocation>
        <location evidence="1">Membrane</location>
        <topology evidence="1">Single-pass type I membrane protein</topology>
    </subcellularLocation>
</comment>
<feature type="binding site" evidence="19 20">
    <location>
        <position position="729"/>
    </location>
    <ligand>
        <name>ATP</name>
        <dbReference type="ChEBI" id="CHEBI:30616"/>
    </ligand>
</feature>
<dbReference type="SUPFAM" id="SSF52058">
    <property type="entry name" value="L domain-like"/>
    <property type="match status" value="2"/>
</dbReference>
<dbReference type="PROSITE" id="PS00107">
    <property type="entry name" value="PROTEIN_KINASE_ATP"/>
    <property type="match status" value="1"/>
</dbReference>
<keyword evidence="11 17" id="KW-0472">Membrane</keyword>
<dbReference type="InterPro" id="IPR044912">
    <property type="entry name" value="Egfr_JX_dom"/>
</dbReference>
<dbReference type="STRING" id="99883.ENSTNIP00000002388"/>
<dbReference type="InterPro" id="IPR009030">
    <property type="entry name" value="Growth_fac_rcpt_cys_sf"/>
</dbReference>
<evidence type="ECO:0000256" key="18">
    <source>
        <dbReference type="PIRSR" id="PIRSR000619-1"/>
    </source>
</evidence>
<dbReference type="PANTHER" id="PTHR24416">
    <property type="entry name" value="TYROSINE-PROTEIN KINASE RECEPTOR"/>
    <property type="match status" value="1"/>
</dbReference>
<feature type="binding site" evidence="19">
    <location>
        <begin position="702"/>
        <end position="710"/>
    </location>
    <ligand>
        <name>ATP</name>
        <dbReference type="ChEBI" id="CHEBI:30616"/>
    </ligand>
</feature>
<dbReference type="Pfam" id="PF00757">
    <property type="entry name" value="Furin-like"/>
    <property type="match status" value="1"/>
</dbReference>
<dbReference type="Ensembl" id="ENSTNIT00000003210.1">
    <property type="protein sequence ID" value="ENSTNIP00000002388.1"/>
    <property type="gene ID" value="ENSTNIG00000013552.1"/>
</dbReference>
<dbReference type="PROSITE" id="PS00109">
    <property type="entry name" value="PROTEIN_KINASE_TYR"/>
    <property type="match status" value="1"/>
</dbReference>
<name>H3C2C0_TETNG</name>
<protein>
    <recommendedName>
        <fullName evidence="2 17">Receptor protein-tyrosine kinase</fullName>
        <ecNumber evidence="2 17">2.7.10.1</ecNumber>
    </recommendedName>
</protein>
<evidence type="ECO:0000256" key="16">
    <source>
        <dbReference type="ARBA" id="ARBA00051243"/>
    </source>
</evidence>
<dbReference type="Gene3D" id="6.10.250.2930">
    <property type="match status" value="1"/>
</dbReference>
<dbReference type="GO" id="GO:0005006">
    <property type="term" value="F:epidermal growth factor receptor activity"/>
    <property type="evidence" value="ECO:0007669"/>
    <property type="project" value="TreeGrafter"/>
</dbReference>
<keyword evidence="13" id="KW-1015">Disulfide bond</keyword>
<reference evidence="24" key="1">
    <citation type="journal article" date="2004" name="Nature">
        <title>Genome duplication in the teleost fish Tetraodon nigroviridis reveals the early vertebrate proto-karyotype.</title>
        <authorList>
            <person name="Jaillon O."/>
            <person name="Aury J.-M."/>
            <person name="Brunet F."/>
            <person name="Petit J.-L."/>
            <person name="Stange-Thomann N."/>
            <person name="Mauceli E."/>
            <person name="Bouneau L."/>
            <person name="Fischer C."/>
            <person name="Ozouf-Costaz C."/>
            <person name="Bernot A."/>
            <person name="Nicaud S."/>
            <person name="Jaffe D."/>
            <person name="Fisher S."/>
            <person name="Lutfalla G."/>
            <person name="Dossat C."/>
            <person name="Segurens B."/>
            <person name="Dasilva C."/>
            <person name="Salanoubat M."/>
            <person name="Levy M."/>
            <person name="Boudet N."/>
            <person name="Castellano S."/>
            <person name="Anthouard V."/>
            <person name="Jubin C."/>
            <person name="Castelli V."/>
            <person name="Katinka M."/>
            <person name="Vacherie B."/>
            <person name="Biemont C."/>
            <person name="Skalli Z."/>
            <person name="Cattolico L."/>
            <person name="Poulain J."/>
            <person name="De Berardinis V."/>
            <person name="Cruaud C."/>
            <person name="Duprat S."/>
            <person name="Brottier P."/>
            <person name="Coutanceau J.-P."/>
            <person name="Gouzy J."/>
            <person name="Parra G."/>
            <person name="Lardier G."/>
            <person name="Chapple C."/>
            <person name="McKernan K.J."/>
            <person name="McEwan P."/>
            <person name="Bosak S."/>
            <person name="Kellis M."/>
            <person name="Volff J.-N."/>
            <person name="Guigo R."/>
            <person name="Zody M.C."/>
            <person name="Mesirov J."/>
            <person name="Lindblad-Toh K."/>
            <person name="Birren B."/>
            <person name="Nusbaum C."/>
            <person name="Kahn D."/>
            <person name="Robinson-Rechavi M."/>
            <person name="Laudet V."/>
            <person name="Schachter V."/>
            <person name="Quetier F."/>
            <person name="Saurin W."/>
            <person name="Scarpelli C."/>
            <person name="Wincker P."/>
            <person name="Lander E.S."/>
            <person name="Weissenbach J."/>
            <person name="Roest Crollius H."/>
        </authorList>
    </citation>
    <scope>NUCLEOTIDE SEQUENCE [LARGE SCALE GENOMIC DNA]</scope>
</reference>
<dbReference type="GO" id="GO:0043066">
    <property type="term" value="P:negative regulation of apoptotic process"/>
    <property type="evidence" value="ECO:0007669"/>
    <property type="project" value="TreeGrafter"/>
</dbReference>
<evidence type="ECO:0000256" key="1">
    <source>
        <dbReference type="ARBA" id="ARBA00004479"/>
    </source>
</evidence>
<keyword evidence="10 21" id="KW-1133">Transmembrane helix</keyword>
<dbReference type="Pfam" id="PF21314">
    <property type="entry name" value="TM_ErbB1"/>
    <property type="match status" value="1"/>
</dbReference>
<evidence type="ECO:0000256" key="14">
    <source>
        <dbReference type="ARBA" id="ARBA00023170"/>
    </source>
</evidence>
<dbReference type="InterPro" id="IPR036941">
    <property type="entry name" value="Rcpt_L-dom_sf"/>
</dbReference>